<protein>
    <recommendedName>
        <fullName evidence="10">CRISPR-associated endonuclease Cas1</fullName>
        <ecNumber evidence="10">3.1.-.-</ecNumber>
    </recommendedName>
</protein>
<dbReference type="InterPro" id="IPR002729">
    <property type="entry name" value="CRISPR-assoc_Cas1"/>
</dbReference>
<evidence type="ECO:0000256" key="6">
    <source>
        <dbReference type="ARBA" id="ARBA00023118"/>
    </source>
</evidence>
<keyword evidence="1 10" id="KW-0540">Nuclease</keyword>
<keyword evidence="4 10" id="KW-0378">Hydrolase</keyword>
<comment type="function">
    <text evidence="10">CRISPR (clustered regularly interspaced short palindromic repeat), is an adaptive immune system that provides protection against mobile genetic elements (viruses, transposable elements and conjugative plasmids). CRISPR clusters contain spacers, sequences complementary to antecedent mobile elements, and target invading nucleic acids. CRISPR clusters are transcribed and processed into CRISPR RNA (crRNA). Acts as a dsDNA endonuclease. Involved in the integration of spacer DNA into the CRISPR cassette.</text>
</comment>
<dbReference type="GO" id="GO:0043571">
    <property type="term" value="P:maintenance of CRISPR repeat elements"/>
    <property type="evidence" value="ECO:0007669"/>
    <property type="project" value="UniProtKB-UniRule"/>
</dbReference>
<organism evidence="11 12">
    <name type="scientific">Slackia faecicanis</name>
    <dbReference type="NCBI Taxonomy" id="255723"/>
    <lineage>
        <taxon>Bacteria</taxon>
        <taxon>Bacillati</taxon>
        <taxon>Actinomycetota</taxon>
        <taxon>Coriobacteriia</taxon>
        <taxon>Eggerthellales</taxon>
        <taxon>Eggerthellaceae</taxon>
        <taxon>Slackia</taxon>
    </lineage>
</organism>
<keyword evidence="7 10" id="KW-0238">DNA-binding</keyword>
<name>A0A3N0ADS9_9ACTN</name>
<comment type="caution">
    <text evidence="11">The sequence shown here is derived from an EMBL/GenBank/DDBJ whole genome shotgun (WGS) entry which is preliminary data.</text>
</comment>
<comment type="similarity">
    <text evidence="10">Belongs to the CRISPR-associated endonuclease Cas1 family.</text>
</comment>
<evidence type="ECO:0000313" key="12">
    <source>
        <dbReference type="Proteomes" id="UP000267368"/>
    </source>
</evidence>
<evidence type="ECO:0000256" key="1">
    <source>
        <dbReference type="ARBA" id="ARBA00022722"/>
    </source>
</evidence>
<feature type="binding site" evidence="10">
    <location>
        <position position="146"/>
    </location>
    <ligand>
        <name>Mn(2+)</name>
        <dbReference type="ChEBI" id="CHEBI:29035"/>
    </ligand>
</feature>
<dbReference type="HAMAP" id="MF_01470">
    <property type="entry name" value="Cas1"/>
    <property type="match status" value="1"/>
</dbReference>
<keyword evidence="2 10" id="KW-0479">Metal-binding</keyword>
<evidence type="ECO:0000256" key="7">
    <source>
        <dbReference type="ARBA" id="ARBA00023125"/>
    </source>
</evidence>
<keyword evidence="3 10" id="KW-0255">Endonuclease</keyword>
<reference evidence="12" key="1">
    <citation type="submission" date="2018-05" db="EMBL/GenBank/DDBJ databases">
        <title>Genome Sequencing of selected type strains of the family Eggerthellaceae.</title>
        <authorList>
            <person name="Danylec N."/>
            <person name="Stoll D.A."/>
            <person name="Doetsch A."/>
            <person name="Huch M."/>
        </authorList>
    </citation>
    <scope>NUCLEOTIDE SEQUENCE [LARGE SCALE GENOMIC DNA]</scope>
    <source>
        <strain evidence="12">DSM 17537</strain>
    </source>
</reference>
<keyword evidence="12" id="KW-1185">Reference proteome</keyword>
<dbReference type="InterPro" id="IPR042206">
    <property type="entry name" value="CRISPR-assoc_Cas1_C"/>
</dbReference>
<dbReference type="GO" id="GO:0003677">
    <property type="term" value="F:DNA binding"/>
    <property type="evidence" value="ECO:0007669"/>
    <property type="project" value="UniProtKB-KW"/>
</dbReference>
<feature type="binding site" evidence="10">
    <location>
        <position position="200"/>
    </location>
    <ligand>
        <name>Mn(2+)</name>
        <dbReference type="ChEBI" id="CHEBI:29035"/>
    </ligand>
</feature>
<evidence type="ECO:0000256" key="10">
    <source>
        <dbReference type="HAMAP-Rule" id="MF_01470"/>
    </source>
</evidence>
<dbReference type="GO" id="GO:0046872">
    <property type="term" value="F:metal ion binding"/>
    <property type="evidence" value="ECO:0007669"/>
    <property type="project" value="UniProtKB-UniRule"/>
</dbReference>
<evidence type="ECO:0000256" key="5">
    <source>
        <dbReference type="ARBA" id="ARBA00022842"/>
    </source>
</evidence>
<comment type="subunit">
    <text evidence="9 10">Homodimer, forms a heterotetramer with a Cas2 homodimer.</text>
</comment>
<dbReference type="EC" id="3.1.-.-" evidence="10"/>
<gene>
    <name evidence="10 11" type="primary">cas1</name>
    <name evidence="11" type="ORF">DMP07_07260</name>
</gene>
<dbReference type="Gene3D" id="1.20.120.920">
    <property type="entry name" value="CRISPR-associated endonuclease Cas1, C-terminal domain"/>
    <property type="match status" value="1"/>
</dbReference>
<dbReference type="GO" id="GO:0004520">
    <property type="term" value="F:DNA endonuclease activity"/>
    <property type="evidence" value="ECO:0007669"/>
    <property type="project" value="InterPro"/>
</dbReference>
<proteinExistence type="inferred from homology"/>
<keyword evidence="8 10" id="KW-0464">Manganese</keyword>
<evidence type="ECO:0000256" key="2">
    <source>
        <dbReference type="ARBA" id="ARBA00022723"/>
    </source>
</evidence>
<dbReference type="PANTHER" id="PTHR34353">
    <property type="entry name" value="CRISPR-ASSOCIATED ENDONUCLEASE CAS1 1"/>
    <property type="match status" value="1"/>
</dbReference>
<dbReference type="InterPro" id="IPR019855">
    <property type="entry name" value="CRISPR-assoc_Cas1_NMENI"/>
</dbReference>
<evidence type="ECO:0000256" key="9">
    <source>
        <dbReference type="ARBA" id="ARBA00038592"/>
    </source>
</evidence>
<dbReference type="OrthoDB" id="1550386at2"/>
<evidence type="ECO:0000256" key="8">
    <source>
        <dbReference type="ARBA" id="ARBA00023211"/>
    </source>
</evidence>
<keyword evidence="5 10" id="KW-0460">Magnesium</keyword>
<dbReference type="PANTHER" id="PTHR34353:SF2">
    <property type="entry name" value="CRISPR-ASSOCIATED ENDONUCLEASE CAS1 1"/>
    <property type="match status" value="1"/>
</dbReference>
<dbReference type="EMBL" id="QICB01000006">
    <property type="protein sequence ID" value="RNL19138.1"/>
    <property type="molecule type" value="Genomic_DNA"/>
</dbReference>
<dbReference type="NCBIfam" id="TIGR03639">
    <property type="entry name" value="cas1_NMENI"/>
    <property type="match status" value="1"/>
</dbReference>
<feature type="binding site" evidence="10">
    <location>
        <position position="215"/>
    </location>
    <ligand>
        <name>Mn(2+)</name>
        <dbReference type="ChEBI" id="CHEBI:29035"/>
    </ligand>
</feature>
<dbReference type="GO" id="GO:0016787">
    <property type="term" value="F:hydrolase activity"/>
    <property type="evidence" value="ECO:0007669"/>
    <property type="project" value="UniProtKB-KW"/>
</dbReference>
<keyword evidence="6 10" id="KW-0051">Antiviral defense</keyword>
<sequence length="296" mass="32430">MAQRTILIQSKAHLCVRNGLLQIETDDKSLAIPLEDIWVVIVESHLSTLTVSCMSSLNEAGIGVMICGRNHMPNGLLLPLGAHSRHAKIVEDQLMMSVPMKKQLWKRIVQSKIENQAAVLREMGIDSSPLDEYAASVQSGDKNNREGAAAAVYFKRLIKDGTRRASAQSAALDYGYGVLRAGIGRAVVGGGWLASQGIHHHSVYNAFNLVDDLIEPFRPLVDLIVMSYGLEDPLESSDKALLARVFEHVMLIDGKHCGCQQCIEVVLSSLRTAVLEKDPSKLLLPRLEGLEMVTVE</sequence>
<dbReference type="AlphaFoldDB" id="A0A3N0ADS9"/>
<dbReference type="GO" id="GO:0051607">
    <property type="term" value="P:defense response to virus"/>
    <property type="evidence" value="ECO:0007669"/>
    <property type="project" value="UniProtKB-UniRule"/>
</dbReference>
<dbReference type="InterPro" id="IPR050646">
    <property type="entry name" value="Cas1"/>
</dbReference>
<evidence type="ECO:0000313" key="11">
    <source>
        <dbReference type="EMBL" id="RNL19138.1"/>
    </source>
</evidence>
<dbReference type="Proteomes" id="UP000267368">
    <property type="component" value="Unassembled WGS sequence"/>
</dbReference>
<dbReference type="RefSeq" id="WP_123198490.1">
    <property type="nucleotide sequence ID" value="NZ_QICB01000006.1"/>
</dbReference>
<evidence type="ECO:0000256" key="4">
    <source>
        <dbReference type="ARBA" id="ARBA00022801"/>
    </source>
</evidence>
<comment type="cofactor">
    <cofactor evidence="10">
        <name>Mg(2+)</name>
        <dbReference type="ChEBI" id="CHEBI:18420"/>
    </cofactor>
    <cofactor evidence="10">
        <name>Mn(2+)</name>
        <dbReference type="ChEBI" id="CHEBI:29035"/>
    </cofactor>
</comment>
<evidence type="ECO:0000256" key="3">
    <source>
        <dbReference type="ARBA" id="ARBA00022759"/>
    </source>
</evidence>
<dbReference type="Pfam" id="PF01867">
    <property type="entry name" value="Cas_Cas1"/>
    <property type="match status" value="1"/>
</dbReference>
<accession>A0A3N0ADS9</accession>